<accession>A0AA86N0D6</accession>
<dbReference type="KEGG" id="nti:DNFV4_02797"/>
<name>A0AA86N0D6_9BACT</name>
<dbReference type="EMBL" id="OX365700">
    <property type="protein sequence ID" value="CAI4032367.1"/>
    <property type="molecule type" value="Genomic_DNA"/>
</dbReference>
<proteinExistence type="predicted"/>
<organism evidence="1 2">
    <name type="scientific">Nitrospira tepida</name>
    <dbReference type="NCBI Taxonomy" id="2973512"/>
    <lineage>
        <taxon>Bacteria</taxon>
        <taxon>Pseudomonadati</taxon>
        <taxon>Nitrospirota</taxon>
        <taxon>Nitrospiria</taxon>
        <taxon>Nitrospirales</taxon>
        <taxon>Nitrospiraceae</taxon>
        <taxon>Nitrospira</taxon>
    </lineage>
</organism>
<gene>
    <name evidence="1" type="ORF">DNFV4_02797</name>
</gene>
<keyword evidence="2" id="KW-1185">Reference proteome</keyword>
<dbReference type="AlphaFoldDB" id="A0AA86N0D6"/>
<protein>
    <submittedName>
        <fullName evidence="1">Uncharacterized protein</fullName>
    </submittedName>
</protein>
<evidence type="ECO:0000313" key="2">
    <source>
        <dbReference type="Proteomes" id="UP001179121"/>
    </source>
</evidence>
<dbReference type="Proteomes" id="UP001179121">
    <property type="component" value="Chromosome"/>
</dbReference>
<evidence type="ECO:0000313" key="1">
    <source>
        <dbReference type="EMBL" id="CAI4032367.1"/>
    </source>
</evidence>
<sequence length="237" mass="26035">MVTRRRVHPADAVIARDGKQCKRAWLRRNAVADAQLGPVCSCLPVGLVDDQLPFPIRFPFFMHIADQSQPVPADPGVIQAGGIRLGPVLVRQQTIAGFDLNLKLRPTIPGKASINRLMQGKGSRSSSRPTFGKAMRPLRQFPQLGKAAWTPGTFVQQLPRRSLHGVTKLPSLNCRPAVLDDQHRIIVERERRGCEVRPGDLHHLSPTCRGMATSVTLFSSSISNTASSPFDNCAIRL</sequence>
<reference evidence="1" key="1">
    <citation type="submission" date="2022-10" db="EMBL/GenBank/DDBJ databases">
        <authorList>
            <person name="Koch H."/>
        </authorList>
    </citation>
    <scope>NUCLEOTIDE SEQUENCE</scope>
    <source>
        <strain evidence="1">DNF</strain>
    </source>
</reference>